<feature type="non-terminal residue" evidence="1">
    <location>
        <position position="90"/>
    </location>
</feature>
<dbReference type="AlphaFoldDB" id="A0A0F8XU66"/>
<sequence>MGLRVTAMTRTRTFLSLLTSRWFRLERRILTVLVLLEGIETERAPSLDVRDRLPPLFPLSLRVTVPLQRLAPEALQARRTGTAPVRVALV</sequence>
<name>A0A0F8XU66_9ZZZZ</name>
<comment type="caution">
    <text evidence="1">The sequence shown here is derived from an EMBL/GenBank/DDBJ whole genome shotgun (WGS) entry which is preliminary data.</text>
</comment>
<gene>
    <name evidence="1" type="ORF">LCGC14_2901570</name>
</gene>
<proteinExistence type="predicted"/>
<evidence type="ECO:0000313" key="1">
    <source>
        <dbReference type="EMBL" id="KKK72667.1"/>
    </source>
</evidence>
<dbReference type="EMBL" id="LAZR01057145">
    <property type="protein sequence ID" value="KKK72667.1"/>
    <property type="molecule type" value="Genomic_DNA"/>
</dbReference>
<accession>A0A0F8XU66</accession>
<organism evidence="1">
    <name type="scientific">marine sediment metagenome</name>
    <dbReference type="NCBI Taxonomy" id="412755"/>
    <lineage>
        <taxon>unclassified sequences</taxon>
        <taxon>metagenomes</taxon>
        <taxon>ecological metagenomes</taxon>
    </lineage>
</organism>
<reference evidence="1" key="1">
    <citation type="journal article" date="2015" name="Nature">
        <title>Complex archaea that bridge the gap between prokaryotes and eukaryotes.</title>
        <authorList>
            <person name="Spang A."/>
            <person name="Saw J.H."/>
            <person name="Jorgensen S.L."/>
            <person name="Zaremba-Niedzwiedzka K."/>
            <person name="Martijn J."/>
            <person name="Lind A.E."/>
            <person name="van Eijk R."/>
            <person name="Schleper C."/>
            <person name="Guy L."/>
            <person name="Ettema T.J."/>
        </authorList>
    </citation>
    <scope>NUCLEOTIDE SEQUENCE</scope>
</reference>
<protein>
    <submittedName>
        <fullName evidence="1">Uncharacterized protein</fullName>
    </submittedName>
</protein>